<organism evidence="1 2">
    <name type="scientific">Sphingomonas hankookensis</name>
    <dbReference type="NCBI Taxonomy" id="563996"/>
    <lineage>
        <taxon>Bacteria</taxon>
        <taxon>Pseudomonadati</taxon>
        <taxon>Pseudomonadota</taxon>
        <taxon>Alphaproteobacteria</taxon>
        <taxon>Sphingomonadales</taxon>
        <taxon>Sphingomonadaceae</taxon>
        <taxon>Sphingomonas</taxon>
    </lineage>
</organism>
<name>A0ABR5Y843_9SPHN</name>
<comment type="caution">
    <text evidence="1">The sequence shown here is derived from an EMBL/GenBank/DDBJ whole genome shotgun (WGS) entry which is preliminary data.</text>
</comment>
<evidence type="ECO:0000313" key="1">
    <source>
        <dbReference type="EMBL" id="KZE08725.1"/>
    </source>
</evidence>
<dbReference type="PIRSF" id="PIRSF012608">
    <property type="entry name" value="UCP012608"/>
    <property type="match status" value="1"/>
</dbReference>
<dbReference type="InterPro" id="IPR011200">
    <property type="entry name" value="UCP012608"/>
</dbReference>
<evidence type="ECO:0000313" key="2">
    <source>
        <dbReference type="Proteomes" id="UP000076609"/>
    </source>
</evidence>
<dbReference type="RefSeq" id="WP_066693835.1">
    <property type="nucleotide sequence ID" value="NZ_CP117025.1"/>
</dbReference>
<dbReference type="Pfam" id="PF10094">
    <property type="entry name" value="DUF2332"/>
    <property type="match status" value="1"/>
</dbReference>
<proteinExistence type="predicted"/>
<sequence length="336" mass="35986">MAGPLARQAEVVRALGSGFVAAILEAGERQLHRAPLTARLIDGWPGDPAADALAMRFNGALNALARRGDRPALSTLYADRAGAFDAVVGEVLADADAFIADWMREPPQTNEVARSAAIMAALMTLRAEVDLPVELLELGASAGLNLNLGRYQFNLGGVQIGDPMSPVRIAPEWRGPPPSARPVEIVGARGVDLRPLSVTDPAAQERLMAYVWADQPDRAERLHHALAIAHAHPPMLSRGDIADWLPRELARSAPPGVCRVVVHAMSQQYWGAATRATVAAALADADIPIARIGFEWTDARDAVHLTLTTYPDARARHLATCHAYGHWIDWHGAAAA</sequence>
<reference evidence="2" key="1">
    <citation type="submission" date="2016-01" db="EMBL/GenBank/DDBJ databases">
        <title>Draft genome of Chromobacterium sp. F49.</title>
        <authorList>
            <person name="Hong K.W."/>
        </authorList>
    </citation>
    <scope>NUCLEOTIDE SEQUENCE [LARGE SCALE GENOMIC DNA]</scope>
    <source>
        <strain evidence="2">CN3</strain>
    </source>
</reference>
<dbReference type="Proteomes" id="UP000076609">
    <property type="component" value="Unassembled WGS sequence"/>
</dbReference>
<keyword evidence="2" id="KW-1185">Reference proteome</keyword>
<dbReference type="EMBL" id="LQQO01000061">
    <property type="protein sequence ID" value="KZE08725.1"/>
    <property type="molecule type" value="Genomic_DNA"/>
</dbReference>
<evidence type="ECO:0008006" key="3">
    <source>
        <dbReference type="Google" id="ProtNLM"/>
    </source>
</evidence>
<accession>A0ABR5Y843</accession>
<protein>
    <recommendedName>
        <fullName evidence="3">DUF2332 domain-containing protein</fullName>
    </recommendedName>
</protein>
<gene>
    <name evidence="1" type="ORF">AVT10_07315</name>
</gene>